<dbReference type="AlphaFoldDB" id="A0A7J0BU92"/>
<protein>
    <recommendedName>
        <fullName evidence="1">N-acyl amino acid synthase FeeM catalytic core domain-containing protein</fullName>
    </recommendedName>
</protein>
<dbReference type="InterPro" id="IPR016181">
    <property type="entry name" value="Acyl_CoA_acyltransferase"/>
</dbReference>
<proteinExistence type="predicted"/>
<dbReference type="RefSeq" id="WP_174409901.1">
    <property type="nucleotide sequence ID" value="NZ_BLVP01000008.1"/>
</dbReference>
<reference evidence="2 3" key="1">
    <citation type="submission" date="2020-05" db="EMBL/GenBank/DDBJ databases">
        <title>Draft genome sequence of Desulfovibrio psychrotolerans JS1T.</title>
        <authorList>
            <person name="Ueno A."/>
            <person name="Tamazawa S."/>
            <person name="Tamamura S."/>
            <person name="Murakami T."/>
            <person name="Kiyama T."/>
            <person name="Inomata H."/>
            <person name="Amano Y."/>
            <person name="Miyakawa K."/>
            <person name="Tamaki H."/>
            <person name="Naganuma T."/>
            <person name="Kaneko K."/>
        </authorList>
    </citation>
    <scope>NUCLEOTIDE SEQUENCE [LARGE SCALE GENOMIC DNA]</scope>
    <source>
        <strain evidence="2 3">JS1</strain>
    </source>
</reference>
<name>A0A7J0BU92_9BACT</name>
<evidence type="ECO:0000313" key="2">
    <source>
        <dbReference type="EMBL" id="GFM37286.1"/>
    </source>
</evidence>
<gene>
    <name evidence="2" type="ORF">DSM19430T_19700</name>
</gene>
<feature type="domain" description="N-acyl amino acid synthase FeeM catalytic core" evidence="1">
    <location>
        <begin position="42"/>
        <end position="199"/>
    </location>
</feature>
<evidence type="ECO:0000259" key="1">
    <source>
        <dbReference type="Pfam" id="PF21926"/>
    </source>
</evidence>
<organism evidence="2 3">
    <name type="scientific">Desulfovibrio psychrotolerans</name>
    <dbReference type="NCBI Taxonomy" id="415242"/>
    <lineage>
        <taxon>Bacteria</taxon>
        <taxon>Pseudomonadati</taxon>
        <taxon>Thermodesulfobacteriota</taxon>
        <taxon>Desulfovibrionia</taxon>
        <taxon>Desulfovibrionales</taxon>
        <taxon>Desulfovibrionaceae</taxon>
        <taxon>Desulfovibrio</taxon>
    </lineage>
</organism>
<dbReference type="Pfam" id="PF21926">
    <property type="entry name" value="FeeM"/>
    <property type="match status" value="1"/>
</dbReference>
<keyword evidence="3" id="KW-1185">Reference proteome</keyword>
<dbReference type="SUPFAM" id="SSF55729">
    <property type="entry name" value="Acyl-CoA N-acyltransferases (Nat)"/>
    <property type="match status" value="1"/>
</dbReference>
<comment type="caution">
    <text evidence="2">The sequence shown here is derived from an EMBL/GenBank/DDBJ whole genome shotgun (WGS) entry which is preliminary data.</text>
</comment>
<sequence length="285" mass="33591">MGADIERRRTIRIRRSSLANNKLADMDRPSIKIAEDLNDYAEAFRIVYEAYREVGYILEPHPSQMQYSIFSMLPTTCVFVFKQYLKPISTLTQVLDSELFGLPMDNLYKKEVDELRRQGRKVAEIGALATSKESRWNNLLMFLGKAYFQYAKLIGVNDILITVNPKHVEFYKAIFLFEPFAEERHYSYVGAPAVALRINYDLFWERLENTFHEHDFETDLYTFFSRIHSTGIDESMQFSVERNNPLPQNDAAFFFRQRPEILQSLTPEQVAYIKKYYPEAFFYAH</sequence>
<accession>A0A7J0BU92</accession>
<dbReference type="Gene3D" id="3.40.630.30">
    <property type="match status" value="1"/>
</dbReference>
<dbReference type="InterPro" id="IPR054597">
    <property type="entry name" value="FeeM_cat"/>
</dbReference>
<dbReference type="Proteomes" id="UP000503820">
    <property type="component" value="Unassembled WGS sequence"/>
</dbReference>
<dbReference type="EMBL" id="BLVP01000008">
    <property type="protein sequence ID" value="GFM37286.1"/>
    <property type="molecule type" value="Genomic_DNA"/>
</dbReference>
<evidence type="ECO:0000313" key="3">
    <source>
        <dbReference type="Proteomes" id="UP000503820"/>
    </source>
</evidence>